<dbReference type="EMBL" id="JAPDFR010000008">
    <property type="protein sequence ID" value="KAK0383985.1"/>
    <property type="molecule type" value="Genomic_DNA"/>
</dbReference>
<dbReference type="InterPro" id="IPR000782">
    <property type="entry name" value="FAS1_domain"/>
</dbReference>
<dbReference type="InterPro" id="IPR036378">
    <property type="entry name" value="FAS1_dom_sf"/>
</dbReference>
<keyword evidence="1" id="KW-0732">Signal</keyword>
<name>A0AA39GB04_SARSR</name>
<organism evidence="3 4">
    <name type="scientific">Sarocladium strictum</name>
    <name type="common">Black bundle disease fungus</name>
    <name type="synonym">Acremonium strictum</name>
    <dbReference type="NCBI Taxonomy" id="5046"/>
    <lineage>
        <taxon>Eukaryota</taxon>
        <taxon>Fungi</taxon>
        <taxon>Dikarya</taxon>
        <taxon>Ascomycota</taxon>
        <taxon>Pezizomycotina</taxon>
        <taxon>Sordariomycetes</taxon>
        <taxon>Hypocreomycetidae</taxon>
        <taxon>Hypocreales</taxon>
        <taxon>Sarocladiaceae</taxon>
        <taxon>Sarocladium</taxon>
    </lineage>
</organism>
<keyword evidence="4" id="KW-1185">Reference proteome</keyword>
<proteinExistence type="predicted"/>
<dbReference type="Gene3D" id="2.30.180.10">
    <property type="entry name" value="FAS1 domain"/>
    <property type="match status" value="2"/>
</dbReference>
<dbReference type="PANTHER" id="PTHR10900:SF77">
    <property type="entry name" value="FI19380P1"/>
    <property type="match status" value="1"/>
</dbReference>
<dbReference type="Proteomes" id="UP001175261">
    <property type="component" value="Unassembled WGS sequence"/>
</dbReference>
<protein>
    <recommendedName>
        <fullName evidence="2">FAS1 domain-containing protein</fullName>
    </recommendedName>
</protein>
<sequence length="411" mass="43234">MLFFTLATLATTAAAQLDLYSTLVSDHELSTLSELLALVPDISNSLVATSNITIFAPTNVAFASVPRDIPEGEAIEWKNDTIAIGALLSNHVFKGYYPAEAVTDTPLFLQSLLDSSFYNYRQPFGNFTGGQYNGVVRDGDHVAVISGELTVSYVTEADIKVQTPSSSTRSTRSSAFGPPLQLFTRRDGLLDFNAADLPYAFGNLDGGDATRQNISDFTPLALYLRALVGRRCGRSSRTISSTMLSSPTQLANVSVPSFQGADLTITVAEDGSAWVNGAKILFPNVLLFNGVAHIFDGVLNPSNAPFNRAGIKPEADASDRVAFPDASAVSKLPFSSISYADNSATYSTPELLKTMLAVDPKTSATATTTSNAKEAGASVTGEPTTVVEAGGSKLVATGAAVAAFVVALLMV</sequence>
<comment type="caution">
    <text evidence="3">The sequence shown here is derived from an EMBL/GenBank/DDBJ whole genome shotgun (WGS) entry which is preliminary data.</text>
</comment>
<evidence type="ECO:0000313" key="3">
    <source>
        <dbReference type="EMBL" id="KAK0383985.1"/>
    </source>
</evidence>
<feature type="signal peptide" evidence="1">
    <location>
        <begin position="1"/>
        <end position="15"/>
    </location>
</feature>
<accession>A0AA39GB04</accession>
<evidence type="ECO:0000259" key="2">
    <source>
        <dbReference type="PROSITE" id="PS50213"/>
    </source>
</evidence>
<gene>
    <name evidence="3" type="ORF">NLU13_8074</name>
</gene>
<feature type="chain" id="PRO_5041454997" description="FAS1 domain-containing protein" evidence="1">
    <location>
        <begin position="16"/>
        <end position="411"/>
    </location>
</feature>
<feature type="domain" description="FAS1" evidence="2">
    <location>
        <begin position="16"/>
        <end position="299"/>
    </location>
</feature>
<dbReference type="PANTHER" id="PTHR10900">
    <property type="entry name" value="PERIOSTIN-RELATED"/>
    <property type="match status" value="1"/>
</dbReference>
<dbReference type="Pfam" id="PF02469">
    <property type="entry name" value="Fasciclin"/>
    <property type="match status" value="1"/>
</dbReference>
<dbReference type="InterPro" id="IPR050904">
    <property type="entry name" value="Adhesion/Biosynth-related"/>
</dbReference>
<evidence type="ECO:0000313" key="4">
    <source>
        <dbReference type="Proteomes" id="UP001175261"/>
    </source>
</evidence>
<reference evidence="3" key="1">
    <citation type="submission" date="2022-10" db="EMBL/GenBank/DDBJ databases">
        <title>Determination and structural analysis of whole genome sequence of Sarocladium strictum F4-1.</title>
        <authorList>
            <person name="Hu L."/>
            <person name="Jiang Y."/>
        </authorList>
    </citation>
    <scope>NUCLEOTIDE SEQUENCE</scope>
    <source>
        <strain evidence="3">F4-1</strain>
    </source>
</reference>
<dbReference type="SUPFAM" id="SSF82153">
    <property type="entry name" value="FAS1 domain"/>
    <property type="match status" value="2"/>
</dbReference>
<evidence type="ECO:0000256" key="1">
    <source>
        <dbReference type="SAM" id="SignalP"/>
    </source>
</evidence>
<dbReference type="AlphaFoldDB" id="A0AA39GB04"/>
<dbReference type="PROSITE" id="PS50213">
    <property type="entry name" value="FAS1"/>
    <property type="match status" value="1"/>
</dbReference>